<evidence type="ECO:0000256" key="1">
    <source>
        <dbReference type="SAM" id="MobiDB-lite"/>
    </source>
</evidence>
<keyword evidence="2" id="KW-0812">Transmembrane</keyword>
<comment type="caution">
    <text evidence="3">The sequence shown here is derived from an EMBL/GenBank/DDBJ whole genome shotgun (WGS) entry which is preliminary data.</text>
</comment>
<protein>
    <submittedName>
        <fullName evidence="3">Uncharacterized protein</fullName>
    </submittedName>
</protein>
<feature type="region of interest" description="Disordered" evidence="1">
    <location>
        <begin position="232"/>
        <end position="266"/>
    </location>
</feature>
<name>A0A369KD33_9BACT</name>
<keyword evidence="4" id="KW-1185">Reference proteome</keyword>
<dbReference type="OrthoDB" id="9832182at2"/>
<feature type="compositionally biased region" description="Basic and acidic residues" evidence="1">
    <location>
        <begin position="251"/>
        <end position="266"/>
    </location>
</feature>
<dbReference type="AlphaFoldDB" id="A0A369KD33"/>
<gene>
    <name evidence="3" type="ORF">HAT2_00083</name>
</gene>
<proteinExistence type="predicted"/>
<sequence length="415" mass="46166">MSNLPTQDASKALSPSYPPLSQVGQGDFFERLHSFSESERIEALLASGLLSFDPVQGQYFFTIREVADPIKTKKIEGQKKGVSLREELYQDKLISSPPSSSILSIKQPAPPRGVNLEAEHALFGDPPLPILEKPNAYFSGSSFGQLSSILRHLAEIRKRILQEENEFFLKAAQQVIAATDARLSAIEKTFQGEIALAQARYTSAIVAIVGYALSLAALSIATAGALFDRKPPKTQLKTESKKQKILPSTKQKKEEPELDIDLHKEDDPAPDLEIQLSKKQTDNLTIEWQREDQKQDTHPPIDSQIKIEQRQKDFNKRQAVWTALLDPSIMPLFVQAVGEVATAVKDGMSVQAVLLEGQGKAREVLAETWQKFSLKELEQLEKDSTENREEISALLSVARRLSQLSSQIGAWSIRV</sequence>
<reference evidence="3 4" key="1">
    <citation type="submission" date="2018-07" db="EMBL/GenBank/DDBJ databases">
        <title>Comparative genomics of the Candidatus Parilichlamydiaceae reveals evidence of convergent evolution and genome reduction in the phylum Chlamydiae.</title>
        <authorList>
            <person name="Taylor-Brown A."/>
            <person name="Polkinghorne A."/>
        </authorList>
    </citation>
    <scope>NUCLEOTIDE SEQUENCE [LARGE SCALE GENOMIC DNA]</scope>
    <source>
        <strain evidence="3 4">Hat2</strain>
    </source>
</reference>
<feature type="compositionally biased region" description="Basic and acidic residues" evidence="1">
    <location>
        <begin position="232"/>
        <end position="242"/>
    </location>
</feature>
<dbReference type="Proteomes" id="UP000253816">
    <property type="component" value="Unassembled WGS sequence"/>
</dbReference>
<accession>A0A369KD33</accession>
<feature type="transmembrane region" description="Helical" evidence="2">
    <location>
        <begin position="204"/>
        <end position="227"/>
    </location>
</feature>
<evidence type="ECO:0000313" key="3">
    <source>
        <dbReference type="EMBL" id="RDB31808.1"/>
    </source>
</evidence>
<evidence type="ECO:0000256" key="2">
    <source>
        <dbReference type="SAM" id="Phobius"/>
    </source>
</evidence>
<evidence type="ECO:0000313" key="4">
    <source>
        <dbReference type="Proteomes" id="UP000253816"/>
    </source>
</evidence>
<dbReference type="RefSeq" id="WP_114544062.1">
    <property type="nucleotide sequence ID" value="NZ_QQBG01000007.1"/>
</dbReference>
<keyword evidence="2" id="KW-1133">Transmembrane helix</keyword>
<organism evidence="3 4">
    <name type="scientific">Candidatus Similichlamydia laticola</name>
    <dbReference type="NCBI Taxonomy" id="2170265"/>
    <lineage>
        <taxon>Bacteria</taxon>
        <taxon>Pseudomonadati</taxon>
        <taxon>Chlamydiota</taxon>
        <taxon>Chlamydiia</taxon>
        <taxon>Parachlamydiales</taxon>
        <taxon>Candidatus Parilichlamydiaceae</taxon>
        <taxon>Candidatus Similichlamydia</taxon>
    </lineage>
</organism>
<keyword evidence="2" id="KW-0472">Membrane</keyword>
<dbReference type="EMBL" id="QQBG01000007">
    <property type="protein sequence ID" value="RDB31808.1"/>
    <property type="molecule type" value="Genomic_DNA"/>
</dbReference>